<evidence type="ECO:0000313" key="8">
    <source>
        <dbReference type="Proteomes" id="UP001601948"/>
    </source>
</evidence>
<reference evidence="7 8" key="1">
    <citation type="submission" date="2024-10" db="EMBL/GenBank/DDBJ databases">
        <title>The Natural Products Discovery Center: Release of the First 8490 Sequenced Strains for Exploring Actinobacteria Biosynthetic Diversity.</title>
        <authorList>
            <person name="Kalkreuter E."/>
            <person name="Kautsar S.A."/>
            <person name="Yang D."/>
            <person name="Bader C.D."/>
            <person name="Teijaro C.N."/>
            <person name="Fluegel L."/>
            <person name="Davis C.M."/>
            <person name="Simpson J.R."/>
            <person name="Lauterbach L."/>
            <person name="Steele A.D."/>
            <person name="Gui C."/>
            <person name="Meng S."/>
            <person name="Li G."/>
            <person name="Viehrig K."/>
            <person name="Ye F."/>
            <person name="Su P."/>
            <person name="Kiefer A.F."/>
            <person name="Nichols A."/>
            <person name="Cepeda A.J."/>
            <person name="Yan W."/>
            <person name="Fan B."/>
            <person name="Jiang Y."/>
            <person name="Adhikari A."/>
            <person name="Zheng C.-J."/>
            <person name="Schuster L."/>
            <person name="Cowan T.M."/>
            <person name="Smanski M.J."/>
            <person name="Chevrette M.G."/>
            <person name="De Carvalho L.P.S."/>
            <person name="Shen B."/>
        </authorList>
    </citation>
    <scope>NUCLEOTIDE SEQUENCE [LARGE SCALE GENOMIC DNA]</scope>
    <source>
        <strain evidence="7 8">NPDC003040</strain>
    </source>
</reference>
<evidence type="ECO:0000256" key="1">
    <source>
        <dbReference type="ARBA" id="ARBA00004141"/>
    </source>
</evidence>
<dbReference type="RefSeq" id="WP_387717298.1">
    <property type="nucleotide sequence ID" value="NZ_JBIAPI010000002.1"/>
</dbReference>
<proteinExistence type="predicted"/>
<organism evidence="7 8">
    <name type="scientific">Nocardia suismassiliense</name>
    <dbReference type="NCBI Taxonomy" id="2077092"/>
    <lineage>
        <taxon>Bacteria</taxon>
        <taxon>Bacillati</taxon>
        <taxon>Actinomycetota</taxon>
        <taxon>Actinomycetes</taxon>
        <taxon>Mycobacteriales</taxon>
        <taxon>Nocardiaceae</taxon>
        <taxon>Nocardia</taxon>
    </lineage>
</organism>
<dbReference type="PANTHER" id="PTHR43077">
    <property type="entry name" value="TRANSPORT PERMEASE YVFS-RELATED"/>
    <property type="match status" value="1"/>
</dbReference>
<evidence type="ECO:0000256" key="3">
    <source>
        <dbReference type="ARBA" id="ARBA00022989"/>
    </source>
</evidence>
<keyword evidence="3 6" id="KW-1133">Transmembrane helix</keyword>
<keyword evidence="8" id="KW-1185">Reference proteome</keyword>
<dbReference type="EMBL" id="JBIAPI010000002">
    <property type="protein sequence ID" value="MFF3224011.1"/>
    <property type="molecule type" value="Genomic_DNA"/>
</dbReference>
<dbReference type="Proteomes" id="UP001601948">
    <property type="component" value="Unassembled WGS sequence"/>
</dbReference>
<feature type="transmembrane region" description="Helical" evidence="6">
    <location>
        <begin position="291"/>
        <end position="315"/>
    </location>
</feature>
<feature type="transmembrane region" description="Helical" evidence="6">
    <location>
        <begin position="178"/>
        <end position="201"/>
    </location>
</feature>
<feature type="transmembrane region" description="Helical" evidence="6">
    <location>
        <begin position="9"/>
        <end position="30"/>
    </location>
</feature>
<accession>A0ABW6QRZ6</accession>
<evidence type="ECO:0000313" key="7">
    <source>
        <dbReference type="EMBL" id="MFF3224011.1"/>
    </source>
</evidence>
<dbReference type="PANTHER" id="PTHR43077:SF10">
    <property type="entry name" value="TRANSPORT PERMEASE PROTEIN"/>
    <property type="match status" value="1"/>
</dbReference>
<feature type="transmembrane region" description="Helical" evidence="6">
    <location>
        <begin position="233"/>
        <end position="254"/>
    </location>
</feature>
<evidence type="ECO:0000256" key="2">
    <source>
        <dbReference type="ARBA" id="ARBA00022692"/>
    </source>
</evidence>
<feature type="compositionally biased region" description="Acidic residues" evidence="5">
    <location>
        <begin position="334"/>
        <end position="345"/>
    </location>
</feature>
<name>A0ABW6QRZ6_9NOCA</name>
<comment type="caution">
    <text evidence="7">The sequence shown here is derived from an EMBL/GenBank/DDBJ whole genome shotgun (WGS) entry which is preliminary data.</text>
</comment>
<evidence type="ECO:0008006" key="9">
    <source>
        <dbReference type="Google" id="ProtNLM"/>
    </source>
</evidence>
<feature type="transmembrane region" description="Helical" evidence="6">
    <location>
        <begin position="207"/>
        <end position="226"/>
    </location>
</feature>
<keyword evidence="2 6" id="KW-0812">Transmembrane</keyword>
<sequence>MKSQQLRHLAVHLLTPLLMCFGMALAYLGAFHQPEPNHLEVAVVGTSPEVKVLAQTLKDKAGDKLEVVTLPSREEANARLLDRALAGAYLPDAQHPELMLATAGSDTTAMAVEKVFQQVAGQQGVPLKITDVAPTAEGDPTGQGIFFLLVALSVGAYGCVAVLGAAGGALPIRARAAIGLLTSLLVSLIGIAVAAPIFHVVDHDYAAIWAMCWLYSAGVILVGLGLHTFLKHWTTLVLMVLFVMLNFTTSGGIYSPELQNGFFGALHAFWNGAGFVEGARNLLYFDGGAGFGGNITTLILWLVAGVLLMIVAGSYEKRQTTAAPKHAAPHDDREAEEEMEELVGV</sequence>
<feature type="transmembrane region" description="Helical" evidence="6">
    <location>
        <begin position="145"/>
        <end position="166"/>
    </location>
</feature>
<keyword evidence="4 6" id="KW-0472">Membrane</keyword>
<evidence type="ECO:0000256" key="4">
    <source>
        <dbReference type="ARBA" id="ARBA00023136"/>
    </source>
</evidence>
<evidence type="ECO:0000256" key="6">
    <source>
        <dbReference type="SAM" id="Phobius"/>
    </source>
</evidence>
<feature type="region of interest" description="Disordered" evidence="5">
    <location>
        <begin position="322"/>
        <end position="345"/>
    </location>
</feature>
<evidence type="ECO:0000256" key="5">
    <source>
        <dbReference type="SAM" id="MobiDB-lite"/>
    </source>
</evidence>
<comment type="subcellular location">
    <subcellularLocation>
        <location evidence="1">Membrane</location>
        <topology evidence="1">Multi-pass membrane protein</topology>
    </subcellularLocation>
</comment>
<gene>
    <name evidence="7" type="ORF">ACFYV7_14555</name>
</gene>
<protein>
    <recommendedName>
        <fullName evidence="9">ABC transporter permease</fullName>
    </recommendedName>
</protein>
<dbReference type="InterPro" id="IPR051328">
    <property type="entry name" value="T7SS_ABC-Transporter"/>
</dbReference>